<comment type="similarity">
    <text evidence="2 5">Belongs to the DegT/DnrJ/EryC1 family.</text>
</comment>
<dbReference type="GO" id="GO:0008483">
    <property type="term" value="F:transaminase activity"/>
    <property type="evidence" value="ECO:0007669"/>
    <property type="project" value="UniProtKB-KW"/>
</dbReference>
<dbReference type="InterPro" id="IPR015422">
    <property type="entry name" value="PyrdxlP-dep_Trfase_small"/>
</dbReference>
<evidence type="ECO:0000256" key="2">
    <source>
        <dbReference type="ARBA" id="ARBA00037999"/>
    </source>
</evidence>
<evidence type="ECO:0000256" key="5">
    <source>
        <dbReference type="RuleBase" id="RU004508"/>
    </source>
</evidence>
<keyword evidence="6" id="KW-0808">Transferase</keyword>
<dbReference type="InterPro" id="IPR000653">
    <property type="entry name" value="DegT/StrS_aminotransferase"/>
</dbReference>
<dbReference type="PANTHER" id="PTHR30244:SF9">
    <property type="entry name" value="PROTEIN RV3402C"/>
    <property type="match status" value="1"/>
</dbReference>
<gene>
    <name evidence="6" type="ORF">DSCW_11660</name>
</gene>
<dbReference type="AlphaFoldDB" id="A0A5K7Z0I1"/>
<name>A0A5K7Z0I1_9BACT</name>
<dbReference type="InterPro" id="IPR015424">
    <property type="entry name" value="PyrdxlP-dep_Trfase"/>
</dbReference>
<sequence length="406" mass="45273">MTADHKKTTDDLAVFGGAPLFKDHKHVGQINLPDWEHFKKEFQGIFDRVFFTNHGPKVNELEDRLADFLKVKHIVCMTNGTISLMMAARCLGLQGEVIVPAFTFIATVQTLVWAGLKPVFCDVDPATHNISPQKAAQLINSNTCAILGVHLWGRPCDTRQLETLASENKLALFFDAAHAFGCSHRGIMVGNHGDVEVFSMHATKVLNAAEGGFAATNDDLMADKLRTMRNFHANESYTPVPVRINGKMSEAQAVMGLLSLEDFPANRERNKALYYAYSSNLSGIEGISLPASFDENEQNNYQYLVVDVEPETFGLNRDEVVRILETENVLARRYFMPGVHRTLPFSKQYAECIDKLPATDFLCGRLMQLPVGQSVSIEDVARLCEFLRFCEKNASKIHNRISGVNS</sequence>
<dbReference type="PIRSF" id="PIRSF000390">
    <property type="entry name" value="PLP_StrS"/>
    <property type="match status" value="1"/>
</dbReference>
<evidence type="ECO:0000313" key="7">
    <source>
        <dbReference type="Proteomes" id="UP000427769"/>
    </source>
</evidence>
<dbReference type="Gene3D" id="3.90.1150.10">
    <property type="entry name" value="Aspartate Aminotransferase, domain 1"/>
    <property type="match status" value="1"/>
</dbReference>
<feature type="modified residue" description="N6-(pyridoxal phosphate)lysine" evidence="4">
    <location>
        <position position="204"/>
    </location>
</feature>
<proteinExistence type="inferred from homology"/>
<dbReference type="InterPro" id="IPR015421">
    <property type="entry name" value="PyrdxlP-dep_Trfase_major"/>
</dbReference>
<accession>A0A5K7Z0I1</accession>
<dbReference type="KEGG" id="dwd:DSCW_11660"/>
<keyword evidence="6" id="KW-0032">Aminotransferase</keyword>
<dbReference type="GO" id="GO:0000271">
    <property type="term" value="P:polysaccharide biosynthetic process"/>
    <property type="evidence" value="ECO:0007669"/>
    <property type="project" value="TreeGrafter"/>
</dbReference>
<evidence type="ECO:0000256" key="1">
    <source>
        <dbReference type="ARBA" id="ARBA00022898"/>
    </source>
</evidence>
<dbReference type="GO" id="GO:0030170">
    <property type="term" value="F:pyridoxal phosphate binding"/>
    <property type="evidence" value="ECO:0007669"/>
    <property type="project" value="TreeGrafter"/>
</dbReference>
<evidence type="ECO:0000313" key="6">
    <source>
        <dbReference type="EMBL" id="BBO73749.1"/>
    </source>
</evidence>
<protein>
    <submittedName>
        <fullName evidence="6">dTDP-4-dehydro-6-deoxyglucose aminotransferase</fullName>
    </submittedName>
</protein>
<dbReference type="SUPFAM" id="SSF53383">
    <property type="entry name" value="PLP-dependent transferases"/>
    <property type="match status" value="1"/>
</dbReference>
<dbReference type="PANTHER" id="PTHR30244">
    <property type="entry name" value="TRANSAMINASE"/>
    <property type="match status" value="1"/>
</dbReference>
<dbReference type="EMBL" id="AP021875">
    <property type="protein sequence ID" value="BBO73749.1"/>
    <property type="molecule type" value="Genomic_DNA"/>
</dbReference>
<evidence type="ECO:0000256" key="3">
    <source>
        <dbReference type="PIRSR" id="PIRSR000390-1"/>
    </source>
</evidence>
<dbReference type="Proteomes" id="UP000427769">
    <property type="component" value="Chromosome"/>
</dbReference>
<evidence type="ECO:0000256" key="4">
    <source>
        <dbReference type="PIRSR" id="PIRSR000390-2"/>
    </source>
</evidence>
<keyword evidence="7" id="KW-1185">Reference proteome</keyword>
<keyword evidence="1 4" id="KW-0663">Pyridoxal phosphate</keyword>
<dbReference type="RefSeq" id="WP_155302829.1">
    <property type="nucleotide sequence ID" value="NZ_AP021875.1"/>
</dbReference>
<organism evidence="6 7">
    <name type="scientific">Desulfosarcina widdelii</name>
    <dbReference type="NCBI Taxonomy" id="947919"/>
    <lineage>
        <taxon>Bacteria</taxon>
        <taxon>Pseudomonadati</taxon>
        <taxon>Thermodesulfobacteriota</taxon>
        <taxon>Desulfobacteria</taxon>
        <taxon>Desulfobacterales</taxon>
        <taxon>Desulfosarcinaceae</taxon>
        <taxon>Desulfosarcina</taxon>
    </lineage>
</organism>
<dbReference type="Gene3D" id="3.40.640.10">
    <property type="entry name" value="Type I PLP-dependent aspartate aminotransferase-like (Major domain)"/>
    <property type="match status" value="1"/>
</dbReference>
<dbReference type="OrthoDB" id="9771070at2"/>
<dbReference type="Pfam" id="PF01041">
    <property type="entry name" value="DegT_DnrJ_EryC1"/>
    <property type="match status" value="1"/>
</dbReference>
<dbReference type="CDD" id="cd00616">
    <property type="entry name" value="AHBA_syn"/>
    <property type="match status" value="1"/>
</dbReference>
<feature type="active site" description="Proton acceptor" evidence="3">
    <location>
        <position position="204"/>
    </location>
</feature>
<reference evidence="6 7" key="1">
    <citation type="submission" date="2019-11" db="EMBL/GenBank/DDBJ databases">
        <title>Comparative genomics of hydrocarbon-degrading Desulfosarcina strains.</title>
        <authorList>
            <person name="Watanabe M."/>
            <person name="Kojima H."/>
            <person name="Fukui M."/>
        </authorList>
    </citation>
    <scope>NUCLEOTIDE SEQUENCE [LARGE SCALE GENOMIC DNA]</scope>
    <source>
        <strain evidence="6 7">PP31</strain>
    </source>
</reference>